<evidence type="ECO:0000313" key="2">
    <source>
        <dbReference type="Proteomes" id="UP000285655"/>
    </source>
</evidence>
<proteinExistence type="predicted"/>
<dbReference type="InterPro" id="IPR029063">
    <property type="entry name" value="SAM-dependent_MTases_sf"/>
</dbReference>
<dbReference type="EMBL" id="QZJW01000006">
    <property type="protein sequence ID" value="RJO61963.1"/>
    <property type="molecule type" value="Genomic_DNA"/>
</dbReference>
<dbReference type="Proteomes" id="UP000285655">
    <property type="component" value="Unassembled WGS sequence"/>
</dbReference>
<organism evidence="1 2">
    <name type="scientific">candidate division WS5 bacterium</name>
    <dbReference type="NCBI Taxonomy" id="2093353"/>
    <lineage>
        <taxon>Bacteria</taxon>
        <taxon>candidate division WS5</taxon>
    </lineage>
</organism>
<evidence type="ECO:0000313" key="1">
    <source>
        <dbReference type="EMBL" id="RJO61963.1"/>
    </source>
</evidence>
<dbReference type="SUPFAM" id="SSF53335">
    <property type="entry name" value="S-adenosyl-L-methionine-dependent methyltransferases"/>
    <property type="match status" value="1"/>
</dbReference>
<accession>A0A419DFR1</accession>
<sequence>IKNGAEKICAPLRNKLQSYSRETGCLGKGVQVTVLELNKRGCFVMLSNSDTPFINKIYSGHKGIRVNKVEAGRAINSKGSGRGKITEVLVTNY</sequence>
<feature type="non-terminal residue" evidence="1">
    <location>
        <position position="1"/>
    </location>
</feature>
<reference evidence="1 2" key="1">
    <citation type="journal article" date="2017" name="ISME J.">
        <title>Energy and carbon metabolisms in a deep terrestrial subsurface fluid microbial community.</title>
        <authorList>
            <person name="Momper L."/>
            <person name="Jungbluth S.P."/>
            <person name="Lee M.D."/>
            <person name="Amend J.P."/>
        </authorList>
    </citation>
    <scope>NUCLEOTIDE SEQUENCE [LARGE SCALE GENOMIC DNA]</scope>
    <source>
        <strain evidence="1">SURF_29</strain>
    </source>
</reference>
<gene>
    <name evidence="1" type="ORF">C4544_01210</name>
</gene>
<comment type="caution">
    <text evidence="1">The sequence shown here is derived from an EMBL/GenBank/DDBJ whole genome shotgun (WGS) entry which is preliminary data.</text>
</comment>
<name>A0A419DFR1_9BACT</name>
<protein>
    <submittedName>
        <fullName evidence="1">Uncharacterized protein</fullName>
    </submittedName>
</protein>
<dbReference type="AlphaFoldDB" id="A0A419DFR1"/>
<dbReference type="Gene3D" id="3.40.50.150">
    <property type="entry name" value="Vaccinia Virus protein VP39"/>
    <property type="match status" value="1"/>
</dbReference>